<feature type="non-terminal residue" evidence="2">
    <location>
        <position position="203"/>
    </location>
</feature>
<evidence type="ECO:0000313" key="3">
    <source>
        <dbReference type="Proteomes" id="UP001331761"/>
    </source>
</evidence>
<feature type="compositionally biased region" description="Basic and acidic residues" evidence="1">
    <location>
        <begin position="63"/>
        <end position="72"/>
    </location>
</feature>
<dbReference type="AlphaFoldDB" id="A0AAN8F3C9"/>
<feature type="compositionally biased region" description="Polar residues" evidence="1">
    <location>
        <begin position="75"/>
        <end position="86"/>
    </location>
</feature>
<feature type="non-terminal residue" evidence="2">
    <location>
        <position position="1"/>
    </location>
</feature>
<reference evidence="2 3" key="1">
    <citation type="submission" date="2019-10" db="EMBL/GenBank/DDBJ databases">
        <title>Assembly and Annotation for the nematode Trichostrongylus colubriformis.</title>
        <authorList>
            <person name="Martin J."/>
        </authorList>
    </citation>
    <scope>NUCLEOTIDE SEQUENCE [LARGE SCALE GENOMIC DNA]</scope>
    <source>
        <strain evidence="2">G859</strain>
        <tissue evidence="2">Whole worm</tissue>
    </source>
</reference>
<evidence type="ECO:0000256" key="1">
    <source>
        <dbReference type="SAM" id="MobiDB-lite"/>
    </source>
</evidence>
<gene>
    <name evidence="2" type="ORF">GCK32_016226</name>
</gene>
<dbReference type="EMBL" id="WIXE01019982">
    <property type="protein sequence ID" value="KAK5969590.1"/>
    <property type="molecule type" value="Genomic_DNA"/>
</dbReference>
<feature type="region of interest" description="Disordered" evidence="1">
    <location>
        <begin position="54"/>
        <end position="203"/>
    </location>
</feature>
<name>A0AAN8F3C9_TRICO</name>
<feature type="compositionally biased region" description="Acidic residues" evidence="1">
    <location>
        <begin position="185"/>
        <end position="195"/>
    </location>
</feature>
<keyword evidence="3" id="KW-1185">Reference proteome</keyword>
<sequence>ICIECDKATPDEVDENDVPGFKVEKDDCRSKEIDRARVEAVKKLLTSEQKQPFVRGAAVSRSARIERNKGDSLEYITSKNKASSEGPQAPASTPAGENKDALKNKVVLKKEIPPPPSNLPDPVPAKIPRPKISKYVAPSESAETPDEEEEAADRLTPLRSELRSLGRWPRTNAQVPYSPYKNGSESDEDSDDSEGSYDTHEDG</sequence>
<feature type="compositionally biased region" description="Pro residues" evidence="1">
    <location>
        <begin position="113"/>
        <end position="127"/>
    </location>
</feature>
<feature type="compositionally biased region" description="Basic and acidic residues" evidence="1">
    <location>
        <begin position="97"/>
        <end position="112"/>
    </location>
</feature>
<organism evidence="2 3">
    <name type="scientific">Trichostrongylus colubriformis</name>
    <name type="common">Black scour worm</name>
    <dbReference type="NCBI Taxonomy" id="6319"/>
    <lineage>
        <taxon>Eukaryota</taxon>
        <taxon>Metazoa</taxon>
        <taxon>Ecdysozoa</taxon>
        <taxon>Nematoda</taxon>
        <taxon>Chromadorea</taxon>
        <taxon>Rhabditida</taxon>
        <taxon>Rhabditina</taxon>
        <taxon>Rhabditomorpha</taxon>
        <taxon>Strongyloidea</taxon>
        <taxon>Trichostrongylidae</taxon>
        <taxon>Trichostrongylus</taxon>
    </lineage>
</organism>
<comment type="caution">
    <text evidence="2">The sequence shown here is derived from an EMBL/GenBank/DDBJ whole genome shotgun (WGS) entry which is preliminary data.</text>
</comment>
<protein>
    <submittedName>
        <fullName evidence="2">Uncharacterized protein</fullName>
    </submittedName>
</protein>
<proteinExistence type="predicted"/>
<evidence type="ECO:0000313" key="2">
    <source>
        <dbReference type="EMBL" id="KAK5969590.1"/>
    </source>
</evidence>
<dbReference type="Proteomes" id="UP001331761">
    <property type="component" value="Unassembled WGS sequence"/>
</dbReference>
<accession>A0AAN8F3C9</accession>